<keyword evidence="6" id="KW-0418">Kinase</keyword>
<dbReference type="InterPro" id="IPR003594">
    <property type="entry name" value="HATPase_dom"/>
</dbReference>
<keyword evidence="5 12" id="KW-0808">Transferase</keyword>
<dbReference type="AlphaFoldDB" id="A0A348AGV2"/>
<dbReference type="PANTHER" id="PTHR43547">
    <property type="entry name" value="TWO-COMPONENT HISTIDINE KINASE"/>
    <property type="match status" value="1"/>
</dbReference>
<dbReference type="SMART" id="SM00387">
    <property type="entry name" value="HATPase_c"/>
    <property type="match status" value="1"/>
</dbReference>
<keyword evidence="13" id="KW-1185">Reference proteome</keyword>
<dbReference type="Gene3D" id="1.10.287.130">
    <property type="match status" value="1"/>
</dbReference>
<dbReference type="CDD" id="cd00082">
    <property type="entry name" value="HisKA"/>
    <property type="match status" value="1"/>
</dbReference>
<dbReference type="PROSITE" id="PS50109">
    <property type="entry name" value="HIS_KIN"/>
    <property type="match status" value="1"/>
</dbReference>
<reference evidence="12 13" key="1">
    <citation type="journal article" date="2018" name="Int. J. Syst. Evol. Microbiol.">
        <title>Methylomusa anaerophila gen. nov., sp. nov., an anaerobic methanol-utilizing bacterium isolated from a microbial fuel cell.</title>
        <authorList>
            <person name="Amano N."/>
            <person name="Yamamuro A."/>
            <person name="Miyahara M."/>
            <person name="Kouzuma A."/>
            <person name="Abe T."/>
            <person name="Watanabe K."/>
        </authorList>
    </citation>
    <scope>NUCLEOTIDE SEQUENCE [LARGE SCALE GENOMIC DNA]</scope>
    <source>
        <strain evidence="12 13">MMFC1</strain>
    </source>
</reference>
<evidence type="ECO:0000313" key="12">
    <source>
        <dbReference type="EMBL" id="BBB90300.1"/>
    </source>
</evidence>
<dbReference type="GO" id="GO:0016020">
    <property type="term" value="C:membrane"/>
    <property type="evidence" value="ECO:0007669"/>
    <property type="project" value="UniProtKB-SubCell"/>
</dbReference>
<evidence type="ECO:0000256" key="8">
    <source>
        <dbReference type="PROSITE-ProRule" id="PRU00169"/>
    </source>
</evidence>
<dbReference type="Pfam" id="PF00072">
    <property type="entry name" value="Response_reg"/>
    <property type="match status" value="1"/>
</dbReference>
<dbReference type="InterPro" id="IPR036097">
    <property type="entry name" value="HisK_dim/P_sf"/>
</dbReference>
<name>A0A348AGV2_9FIRM</name>
<gene>
    <name evidence="12" type="primary">cph1_1</name>
    <name evidence="12" type="ORF">MAMMFC1_00948</name>
</gene>
<sequence>MPIPNYTILIVDDNSNNLFTLRTIIEENIAARVIEAKSGEEALRILLNETVDLIILDVHMAGMDGFETAAIIKQRKKMQKIPIVFLTAACITGEFKKRGFKTGAVDYLIKPIDDNLLINKINVYLKLNKKDFLLEYFKDMQAIILEREEELKRKNEELEAQKAEAMEANRLLQHYAAELENTNKELQNFANIIAHDFRTPMVNLKGFSKELGNALADLKQILQDAVAHLPAKVQKEANKLIGQDVPDAVQFINSAVDRLDRMIAALLKLSREGRRDMIYQQVDCNKLIKAVLLSFDHQIVQKGIHVAVGSMPTIETDYLALEQIIGNLLDNAIKYLEPSRPGKIDVFCLDKEDEYLFTIQDNGCGISSQDQEKVFEIFRRGGNQEVPGEGMGLAYVKTIIRQLKGKVWCESELGIGTKISFSLPKKPLGN</sequence>
<keyword evidence="7" id="KW-0902">Two-component regulatory system</keyword>
<dbReference type="RefSeq" id="WP_126306913.1">
    <property type="nucleotide sequence ID" value="NZ_AP018449.1"/>
</dbReference>
<dbReference type="SUPFAM" id="SSF52172">
    <property type="entry name" value="CheY-like"/>
    <property type="match status" value="1"/>
</dbReference>
<dbReference type="FunFam" id="3.30.565.10:FF:000006">
    <property type="entry name" value="Sensor histidine kinase WalK"/>
    <property type="match status" value="1"/>
</dbReference>
<feature type="domain" description="Histidine kinase" evidence="10">
    <location>
        <begin position="192"/>
        <end position="427"/>
    </location>
</feature>
<dbReference type="Gene3D" id="3.40.50.2300">
    <property type="match status" value="1"/>
</dbReference>
<evidence type="ECO:0000256" key="3">
    <source>
        <dbReference type="ARBA" id="ARBA00012438"/>
    </source>
</evidence>
<dbReference type="PRINTS" id="PR00344">
    <property type="entry name" value="BCTRLSENSOR"/>
</dbReference>
<comment type="catalytic activity">
    <reaction evidence="1">
        <text>ATP + protein L-histidine = ADP + protein N-phospho-L-histidine.</text>
        <dbReference type="EC" id="2.7.13.3"/>
    </reaction>
</comment>
<feature type="domain" description="Response regulatory" evidence="11">
    <location>
        <begin position="7"/>
        <end position="125"/>
    </location>
</feature>
<evidence type="ECO:0000256" key="4">
    <source>
        <dbReference type="ARBA" id="ARBA00022553"/>
    </source>
</evidence>
<dbReference type="GO" id="GO:0000155">
    <property type="term" value="F:phosphorelay sensor kinase activity"/>
    <property type="evidence" value="ECO:0007669"/>
    <property type="project" value="InterPro"/>
</dbReference>
<comment type="subcellular location">
    <subcellularLocation>
        <location evidence="2">Membrane</location>
    </subcellularLocation>
</comment>
<keyword evidence="9" id="KW-0175">Coiled coil</keyword>
<dbReference type="InterPro" id="IPR004358">
    <property type="entry name" value="Sig_transdc_His_kin-like_C"/>
</dbReference>
<dbReference type="EC" id="2.7.13.3" evidence="3"/>
<keyword evidence="4 8" id="KW-0597">Phosphoprotein</keyword>
<evidence type="ECO:0000313" key="13">
    <source>
        <dbReference type="Proteomes" id="UP000276437"/>
    </source>
</evidence>
<evidence type="ECO:0000256" key="7">
    <source>
        <dbReference type="ARBA" id="ARBA00023012"/>
    </source>
</evidence>
<evidence type="ECO:0000256" key="9">
    <source>
        <dbReference type="SAM" id="Coils"/>
    </source>
</evidence>
<protein>
    <recommendedName>
        <fullName evidence="3">histidine kinase</fullName>
        <ecNumber evidence="3">2.7.13.3</ecNumber>
    </recommendedName>
</protein>
<dbReference type="InterPro" id="IPR036890">
    <property type="entry name" value="HATPase_C_sf"/>
</dbReference>
<dbReference type="Pfam" id="PF02518">
    <property type="entry name" value="HATPase_c"/>
    <property type="match status" value="1"/>
</dbReference>
<dbReference type="SMART" id="SM00448">
    <property type="entry name" value="REC"/>
    <property type="match status" value="1"/>
</dbReference>
<evidence type="ECO:0000256" key="1">
    <source>
        <dbReference type="ARBA" id="ARBA00000085"/>
    </source>
</evidence>
<feature type="coiled-coil region" evidence="9">
    <location>
        <begin position="137"/>
        <end position="192"/>
    </location>
</feature>
<proteinExistence type="predicted"/>
<dbReference type="Proteomes" id="UP000276437">
    <property type="component" value="Chromosome"/>
</dbReference>
<evidence type="ECO:0000256" key="2">
    <source>
        <dbReference type="ARBA" id="ARBA00004370"/>
    </source>
</evidence>
<dbReference type="KEGG" id="mana:MAMMFC1_00948"/>
<dbReference type="Gene3D" id="3.30.565.10">
    <property type="entry name" value="Histidine kinase-like ATPase, C-terminal domain"/>
    <property type="match status" value="1"/>
</dbReference>
<dbReference type="InterPro" id="IPR003661">
    <property type="entry name" value="HisK_dim/P_dom"/>
</dbReference>
<evidence type="ECO:0000259" key="10">
    <source>
        <dbReference type="PROSITE" id="PS50109"/>
    </source>
</evidence>
<dbReference type="InterPro" id="IPR011006">
    <property type="entry name" value="CheY-like_superfamily"/>
</dbReference>
<evidence type="ECO:0000259" key="11">
    <source>
        <dbReference type="PROSITE" id="PS50110"/>
    </source>
</evidence>
<dbReference type="PANTHER" id="PTHR43547:SF2">
    <property type="entry name" value="HYBRID SIGNAL TRANSDUCTION HISTIDINE KINASE C"/>
    <property type="match status" value="1"/>
</dbReference>
<organism evidence="12 13">
    <name type="scientific">Methylomusa anaerophila</name>
    <dbReference type="NCBI Taxonomy" id="1930071"/>
    <lineage>
        <taxon>Bacteria</taxon>
        <taxon>Bacillati</taxon>
        <taxon>Bacillota</taxon>
        <taxon>Negativicutes</taxon>
        <taxon>Selenomonadales</taxon>
        <taxon>Sporomusaceae</taxon>
        <taxon>Methylomusa</taxon>
    </lineage>
</organism>
<dbReference type="OrthoDB" id="9805486at2"/>
<dbReference type="EMBL" id="AP018449">
    <property type="protein sequence ID" value="BBB90300.1"/>
    <property type="molecule type" value="Genomic_DNA"/>
</dbReference>
<dbReference type="SUPFAM" id="SSF55874">
    <property type="entry name" value="ATPase domain of HSP90 chaperone/DNA topoisomerase II/histidine kinase"/>
    <property type="match status" value="1"/>
</dbReference>
<dbReference type="PROSITE" id="PS50110">
    <property type="entry name" value="RESPONSE_REGULATORY"/>
    <property type="match status" value="1"/>
</dbReference>
<feature type="modified residue" description="4-aspartylphosphate" evidence="8">
    <location>
        <position position="57"/>
    </location>
</feature>
<dbReference type="InterPro" id="IPR001789">
    <property type="entry name" value="Sig_transdc_resp-reg_receiver"/>
</dbReference>
<evidence type="ECO:0000256" key="5">
    <source>
        <dbReference type="ARBA" id="ARBA00022679"/>
    </source>
</evidence>
<evidence type="ECO:0000256" key="6">
    <source>
        <dbReference type="ARBA" id="ARBA00022777"/>
    </source>
</evidence>
<dbReference type="InterPro" id="IPR005467">
    <property type="entry name" value="His_kinase_dom"/>
</dbReference>
<accession>A0A348AGV2</accession>
<dbReference type="SUPFAM" id="SSF47384">
    <property type="entry name" value="Homodimeric domain of signal transducing histidine kinase"/>
    <property type="match status" value="1"/>
</dbReference>